<name>A0ABV0K134_9CYAN</name>
<proteinExistence type="predicted"/>
<comment type="caution">
    <text evidence="2">The sequence shown here is derived from an EMBL/GenBank/DDBJ whole genome shotgun (WGS) entry which is preliminary data.</text>
</comment>
<evidence type="ECO:0008006" key="4">
    <source>
        <dbReference type="Google" id="ProtNLM"/>
    </source>
</evidence>
<dbReference type="Proteomes" id="UP001482513">
    <property type="component" value="Unassembled WGS sequence"/>
</dbReference>
<evidence type="ECO:0000256" key="1">
    <source>
        <dbReference type="SAM" id="MobiDB-lite"/>
    </source>
</evidence>
<accession>A0ABV0K134</accession>
<evidence type="ECO:0000313" key="2">
    <source>
        <dbReference type="EMBL" id="MEP0946190.1"/>
    </source>
</evidence>
<dbReference type="EMBL" id="JAMPKX010000002">
    <property type="protein sequence ID" value="MEP0946190.1"/>
    <property type="molecule type" value="Genomic_DNA"/>
</dbReference>
<gene>
    <name evidence="2" type="ORF">NC992_04850</name>
</gene>
<feature type="region of interest" description="Disordered" evidence="1">
    <location>
        <begin position="211"/>
        <end position="232"/>
    </location>
</feature>
<sequence length="232" mass="24786">MLVVILVACAGCQTALLPASPPVPEATTLTLEATAQGNGKFALVGTTNLPNDTQLTAIALRHLLPQRNTPGDRPLYSVLDYQPVTVANGQWSAQLNLWQVVADGRYQEPWQAQADALDLAAQPSETVQFAIVLGPHHLGAALNGKLAQNGQQRLANVLRVTSGGEPFLWADQVLAVALPSGQTTPPADLLARTNEGWGDRYLLVPEPPLPYTLTPADERQTTAPLSPDELLR</sequence>
<evidence type="ECO:0000313" key="3">
    <source>
        <dbReference type="Proteomes" id="UP001482513"/>
    </source>
</evidence>
<dbReference type="RefSeq" id="WP_190695371.1">
    <property type="nucleotide sequence ID" value="NZ_JAMPKX010000002.1"/>
</dbReference>
<keyword evidence="3" id="KW-1185">Reference proteome</keyword>
<protein>
    <recommendedName>
        <fullName evidence="4">Lipoprotein</fullName>
    </recommendedName>
</protein>
<reference evidence="2 3" key="1">
    <citation type="submission" date="2022-04" db="EMBL/GenBank/DDBJ databases">
        <title>Positive selection, recombination, and allopatry shape intraspecific diversity of widespread and dominant cyanobacteria.</title>
        <authorList>
            <person name="Wei J."/>
            <person name="Shu W."/>
            <person name="Hu C."/>
        </authorList>
    </citation>
    <scope>NUCLEOTIDE SEQUENCE [LARGE SCALE GENOMIC DNA]</scope>
    <source>
        <strain evidence="2 3">DQ-A4</strain>
    </source>
</reference>
<organism evidence="2 3">
    <name type="scientific">Leptolyngbya subtilissima DQ-A4</name>
    <dbReference type="NCBI Taxonomy" id="2933933"/>
    <lineage>
        <taxon>Bacteria</taxon>
        <taxon>Bacillati</taxon>
        <taxon>Cyanobacteriota</taxon>
        <taxon>Cyanophyceae</taxon>
        <taxon>Leptolyngbyales</taxon>
        <taxon>Leptolyngbyaceae</taxon>
        <taxon>Leptolyngbya group</taxon>
        <taxon>Leptolyngbya</taxon>
    </lineage>
</organism>